<evidence type="ECO:0000313" key="4">
    <source>
        <dbReference type="EMBL" id="GFM90633.1"/>
    </source>
</evidence>
<evidence type="ECO:0000313" key="5">
    <source>
        <dbReference type="EMBL" id="RMR60642.1"/>
    </source>
</evidence>
<dbReference type="Proteomes" id="UP000278332">
    <property type="component" value="Unassembled WGS sequence"/>
</dbReference>
<dbReference type="RefSeq" id="WP_025259569.1">
    <property type="nucleotide sequence ID" value="NZ_BLVX01000004.1"/>
</dbReference>
<evidence type="ECO:0000259" key="2">
    <source>
        <dbReference type="Pfam" id="PF16697"/>
    </source>
</evidence>
<dbReference type="GeneID" id="93658638"/>
<dbReference type="SUPFAM" id="SSF49879">
    <property type="entry name" value="SMAD/FHA domain"/>
    <property type="match status" value="1"/>
</dbReference>
<sequence>METKKHYELRVLTGLHRGAALPLNGDQWSIGSSSGADLALYDPGIKDSHCMLRLVDSTWSLASSEGAVTDSEGHKIEGITQLEPGTPFALNGVWLSVLSANTEWPTEEDEEQPETSARDFAQALNDPELEQAYGPEPEPEPEELVAEREAPALKRAPRSLLGPLLLAGSLVVFLGALFWLVNQQEPAPPAPIKPSKIELKDATEVKKVLTKMLEERELQKRITLAEEEGKIFLHGPFDEDDLLQSTSRMLLHFDRQYKSPLQVLNALPAATAELPFTIIQISNTRLASVLTSDGRRLFLGDEVDGVRFVDINEHKVVFEGERRVEVSW</sequence>
<accession>A0A3M4WBL6</accession>
<dbReference type="EMBL" id="BLWA01000001">
    <property type="protein sequence ID" value="GFM90633.1"/>
    <property type="molecule type" value="Genomic_DNA"/>
</dbReference>
<dbReference type="EMBL" id="RBRY01000041">
    <property type="protein sequence ID" value="RMR60642.1"/>
    <property type="molecule type" value="Genomic_DNA"/>
</dbReference>
<evidence type="ECO:0000256" key="1">
    <source>
        <dbReference type="SAM" id="Phobius"/>
    </source>
</evidence>
<evidence type="ECO:0000259" key="3">
    <source>
        <dbReference type="Pfam" id="PF21934"/>
    </source>
</evidence>
<dbReference type="Pfam" id="PF21934">
    <property type="entry name" value="Yop-YscD_ppl_3rd"/>
    <property type="match status" value="1"/>
</dbReference>
<dbReference type="Gene3D" id="2.60.200.20">
    <property type="match status" value="1"/>
</dbReference>
<feature type="transmembrane region" description="Helical" evidence="1">
    <location>
        <begin position="160"/>
        <end position="181"/>
    </location>
</feature>
<feature type="domain" description="YscD-like Bon-like" evidence="3">
    <location>
        <begin position="204"/>
        <end position="266"/>
    </location>
</feature>
<dbReference type="AlphaFoldDB" id="A0A3M4WBL6"/>
<protein>
    <submittedName>
        <fullName evidence="4">EscD/YscD/HrpQ family type III secretion system inner membrane ring protein</fullName>
    </submittedName>
</protein>
<name>A0A3M4WBL6_PSECI</name>
<dbReference type="Pfam" id="PF16697">
    <property type="entry name" value="Yop-YscD_cpl"/>
    <property type="match status" value="1"/>
</dbReference>
<reference evidence="4 7" key="2">
    <citation type="submission" date="2020-05" db="EMBL/GenBank/DDBJ databases">
        <title>Genetic diversity of Pseudomonas cichorii.</title>
        <authorList>
            <person name="Tani S."/>
            <person name="Yagi H."/>
            <person name="Hashimoto S."/>
            <person name="Iiyama K."/>
            <person name="Furuya N."/>
        </authorList>
    </citation>
    <scope>NUCLEOTIDE SEQUENCE [LARGE SCALE GENOMIC DNA]</scope>
    <source>
        <strain evidence="4 7">LMG 2162</strain>
    </source>
</reference>
<evidence type="ECO:0000313" key="6">
    <source>
        <dbReference type="Proteomes" id="UP000278332"/>
    </source>
</evidence>
<keyword evidence="1" id="KW-1133">Transmembrane helix</keyword>
<dbReference type="Proteomes" id="UP000614982">
    <property type="component" value="Unassembled WGS sequence"/>
</dbReference>
<gene>
    <name evidence="5" type="ORF">ALP84_02649</name>
    <name evidence="4" type="ORF">PSCICP_06050</name>
</gene>
<keyword evidence="7" id="KW-1185">Reference proteome</keyword>
<dbReference type="InterPro" id="IPR008984">
    <property type="entry name" value="SMAD_FHA_dom_sf"/>
</dbReference>
<dbReference type="InterPro" id="IPR053946">
    <property type="entry name" value="YscD_ppl_3rd"/>
</dbReference>
<evidence type="ECO:0000313" key="7">
    <source>
        <dbReference type="Proteomes" id="UP000614982"/>
    </source>
</evidence>
<reference evidence="5 6" key="1">
    <citation type="submission" date="2018-08" db="EMBL/GenBank/DDBJ databases">
        <title>Recombination of ecologically and evolutionarily significant loci maintains genetic cohesion in the Pseudomonas syringae species complex.</title>
        <authorList>
            <person name="Dillon M."/>
            <person name="Thakur S."/>
            <person name="Almeida R.N.D."/>
            <person name="Weir B.S."/>
            <person name="Guttman D.S."/>
        </authorList>
    </citation>
    <scope>NUCLEOTIDE SEQUENCE [LARGE SCALE GENOMIC DNA]</scope>
    <source>
        <strain evidence="5 6">ICMP 6917</strain>
    </source>
</reference>
<organism evidence="5 6">
    <name type="scientific">Pseudomonas cichorii</name>
    <dbReference type="NCBI Taxonomy" id="36746"/>
    <lineage>
        <taxon>Bacteria</taxon>
        <taxon>Pseudomonadati</taxon>
        <taxon>Pseudomonadota</taxon>
        <taxon>Gammaproteobacteria</taxon>
        <taxon>Pseudomonadales</taxon>
        <taxon>Pseudomonadaceae</taxon>
        <taxon>Pseudomonas</taxon>
    </lineage>
</organism>
<keyword evidence="1" id="KW-0812">Transmembrane</keyword>
<proteinExistence type="predicted"/>
<dbReference type="InterPro" id="IPR032030">
    <property type="entry name" value="YscD_cytoplasmic_dom"/>
</dbReference>
<comment type="caution">
    <text evidence="5">The sequence shown here is derived from an EMBL/GenBank/DDBJ whole genome shotgun (WGS) entry which is preliminary data.</text>
</comment>
<feature type="domain" description="YscD cytoplasmic" evidence="2">
    <location>
        <begin position="10"/>
        <end position="96"/>
    </location>
</feature>
<dbReference type="CDD" id="cd00060">
    <property type="entry name" value="FHA"/>
    <property type="match status" value="1"/>
</dbReference>
<keyword evidence="1" id="KW-0472">Membrane</keyword>
<dbReference type="OrthoDB" id="9156149at2"/>